<dbReference type="InterPro" id="IPR002902">
    <property type="entry name" value="GNK2"/>
</dbReference>
<dbReference type="InterPro" id="IPR011009">
    <property type="entry name" value="Kinase-like_dom_sf"/>
</dbReference>
<keyword evidence="5 17" id="KW-0812">Transmembrane</keyword>
<organism evidence="20 21">
    <name type="scientific">Linum trigynum</name>
    <dbReference type="NCBI Taxonomy" id="586398"/>
    <lineage>
        <taxon>Eukaryota</taxon>
        <taxon>Viridiplantae</taxon>
        <taxon>Streptophyta</taxon>
        <taxon>Embryophyta</taxon>
        <taxon>Tracheophyta</taxon>
        <taxon>Spermatophyta</taxon>
        <taxon>Magnoliopsida</taxon>
        <taxon>eudicotyledons</taxon>
        <taxon>Gunneridae</taxon>
        <taxon>Pentapetalae</taxon>
        <taxon>rosids</taxon>
        <taxon>fabids</taxon>
        <taxon>Malpighiales</taxon>
        <taxon>Linaceae</taxon>
        <taxon>Linum</taxon>
    </lineage>
</organism>
<keyword evidence="6" id="KW-0732">Signal</keyword>
<feature type="domain" description="Protein kinase" evidence="18">
    <location>
        <begin position="725"/>
        <end position="999"/>
    </location>
</feature>
<dbReference type="SUPFAM" id="SSF56112">
    <property type="entry name" value="Protein kinase-like (PK-like)"/>
    <property type="match status" value="2"/>
</dbReference>
<keyword evidence="14" id="KW-0325">Glycoprotein</keyword>
<dbReference type="InterPro" id="IPR000719">
    <property type="entry name" value="Prot_kinase_dom"/>
</dbReference>
<evidence type="ECO:0000256" key="14">
    <source>
        <dbReference type="ARBA" id="ARBA00023180"/>
    </source>
</evidence>
<evidence type="ECO:0000313" key="21">
    <source>
        <dbReference type="Proteomes" id="UP001497516"/>
    </source>
</evidence>
<dbReference type="PROSITE" id="PS50011">
    <property type="entry name" value="PROTEIN_KINASE_DOM"/>
    <property type="match status" value="2"/>
</dbReference>
<evidence type="ECO:0000256" key="3">
    <source>
        <dbReference type="ARBA" id="ARBA00022553"/>
    </source>
</evidence>
<feature type="region of interest" description="Disordered" evidence="16">
    <location>
        <begin position="635"/>
        <end position="655"/>
    </location>
</feature>
<dbReference type="Proteomes" id="UP001497516">
    <property type="component" value="Chromosome 8"/>
</dbReference>
<evidence type="ECO:0000256" key="16">
    <source>
        <dbReference type="SAM" id="MobiDB-lite"/>
    </source>
</evidence>
<evidence type="ECO:0000256" key="7">
    <source>
        <dbReference type="ARBA" id="ARBA00022737"/>
    </source>
</evidence>
<sequence>MATQITQLCPNQKQGSIYNKKCTLQYSDMSFFSDLDSTPRFIIWNNVNAPNPVLLRTNLEALLKSLWPRAAESLSMIASGNSGYTKIQNIYALMQCSKGISEMKSSKIIVILVMAAALALMVMSACYSFLLWKNRRRKGDENKLGQGGFGLVYKGKMVDGLEIAVKRLSTSSKQGLEELQTEVMLVAKLLHQNLVKLLGFCIDEDEKLLVYEYLPNGSLDKFLFDQNRRLKLNWAMRIVGTYGYMAPEYAVRGRYSAKSDVYSFGILVLEIITGMKNSRNLQSYAWKHWINGIALKIVDSTLGEEFEKDEVLKCINIGLLCVQEAAEKRPTISDVILKLGSYTKLGGTPLLTGFSITRHIASPNLRLTNDSFASKTPRIELVNIMRKLYESYFLAAHLFLSVSCLLHVTRAKHFSCELNMNYTSGSPYNRNLNLTLASLAANASRTGYFTATTGHSPDIVYGLVQCRGYTSAEACQYCAEALAAEITQRCPHQKEASILNGDCTLQYADWEFFTFADIVPRVGLIGDENAADPVALSNQVGELFKNLSSTAAVDPSRLAFGSDRYGDSQYVHGMVQCTVDLSGTDCYNCLQAMINNIPRFMANRTGGRIFALSCNIRFERYSFFQSLLPPAAASSAPPWLQTNPTSSGSNSSKDYGKKVKTIVTLVVIPVLASVVVIVVVCATVYYFFRVRASSRNLDGSATVGDERAASLLVSLNVLTAATMEFSSSNKLGEGGFGPVYKGKLLDGQEIAVKRLSTSSRQGLEEIKTELMLVAKLLHMNLVRLLGFYLEEEEKMLVYEYIPNGSLDKILYDPNRRFDLDWGTRYRIIIGIARGLLYLHEDSQLRIIHLDLKASNILLDESMNPKISDFGLARIFLGSETKGNTDRISGTSGYMAPEYARNGCFSEKSDVYSFGILLLEIVTGRRNVRNRNSVNLQSHVWDHWNNGMALQLRDPAMGNRWANTEVLKCIHIGLLCVQESAADRPTMLEVIMMLSSHTVTYPTPLQPAFFINRGSFEADNDDGDKCTAGAELVNSKSESLQLSINDVSITDLHPR</sequence>
<dbReference type="FunFam" id="3.30.200.20:FF:000727">
    <property type="entry name" value="Cysteine-rich RLK (RECEPTOR-like protein kinase) 23"/>
    <property type="match status" value="1"/>
</dbReference>
<keyword evidence="8 15" id="KW-0547">Nucleotide-binding</keyword>
<dbReference type="PROSITE" id="PS00108">
    <property type="entry name" value="PROTEIN_KINASE_ST"/>
    <property type="match status" value="1"/>
</dbReference>
<dbReference type="GO" id="GO:0005524">
    <property type="term" value="F:ATP binding"/>
    <property type="evidence" value="ECO:0007669"/>
    <property type="project" value="UniProtKB-UniRule"/>
</dbReference>
<evidence type="ECO:0000256" key="10">
    <source>
        <dbReference type="ARBA" id="ARBA00022840"/>
    </source>
</evidence>
<keyword evidence="3" id="KW-0597">Phosphoprotein</keyword>
<dbReference type="PROSITE" id="PS51473">
    <property type="entry name" value="GNK2"/>
    <property type="match status" value="2"/>
</dbReference>
<reference evidence="20 21" key="1">
    <citation type="submission" date="2024-04" db="EMBL/GenBank/DDBJ databases">
        <authorList>
            <person name="Fracassetti M."/>
        </authorList>
    </citation>
    <scope>NUCLEOTIDE SEQUENCE [LARGE SCALE GENOMIC DNA]</scope>
</reference>
<dbReference type="InterPro" id="IPR008271">
    <property type="entry name" value="Ser/Thr_kinase_AS"/>
</dbReference>
<keyword evidence="11 17" id="KW-1133">Transmembrane helix</keyword>
<keyword evidence="13" id="KW-0675">Receptor</keyword>
<dbReference type="InterPro" id="IPR038408">
    <property type="entry name" value="GNK2_sf"/>
</dbReference>
<keyword evidence="7" id="KW-0677">Repeat</keyword>
<dbReference type="Gene3D" id="1.10.510.10">
    <property type="entry name" value="Transferase(Phosphotransferase) domain 1"/>
    <property type="match status" value="2"/>
</dbReference>
<keyword evidence="21" id="KW-1185">Reference proteome</keyword>
<dbReference type="Pfam" id="PF01657">
    <property type="entry name" value="Stress-antifung"/>
    <property type="match status" value="2"/>
</dbReference>
<feature type="binding site" evidence="15">
    <location>
        <position position="166"/>
    </location>
    <ligand>
        <name>ATP</name>
        <dbReference type="ChEBI" id="CHEBI:30616"/>
    </ligand>
</feature>
<dbReference type="CDD" id="cd14066">
    <property type="entry name" value="STKc_IRAK"/>
    <property type="match status" value="1"/>
</dbReference>
<dbReference type="GO" id="GO:0005886">
    <property type="term" value="C:plasma membrane"/>
    <property type="evidence" value="ECO:0007669"/>
    <property type="project" value="TreeGrafter"/>
</dbReference>
<proteinExistence type="predicted"/>
<dbReference type="Gene3D" id="3.30.200.20">
    <property type="entry name" value="Phosphorylase Kinase, domain 1"/>
    <property type="match status" value="2"/>
</dbReference>
<evidence type="ECO:0000256" key="2">
    <source>
        <dbReference type="ARBA" id="ARBA00022527"/>
    </source>
</evidence>
<keyword evidence="9" id="KW-0418">Kinase</keyword>
<keyword evidence="10 15" id="KW-0067">ATP-binding</keyword>
<dbReference type="Gene3D" id="3.30.430.20">
    <property type="entry name" value="Gnk2 domain, C-X8-C-X2-C motif"/>
    <property type="match status" value="3"/>
</dbReference>
<comment type="subcellular location">
    <subcellularLocation>
        <location evidence="1">Membrane</location>
        <topology evidence="1">Single-pass membrane protein</topology>
    </subcellularLocation>
</comment>
<dbReference type="EMBL" id="OZ034821">
    <property type="protein sequence ID" value="CAL1406885.1"/>
    <property type="molecule type" value="Genomic_DNA"/>
</dbReference>
<evidence type="ECO:0000256" key="9">
    <source>
        <dbReference type="ARBA" id="ARBA00022777"/>
    </source>
</evidence>
<dbReference type="FunFam" id="1.10.510.10:FF:000343">
    <property type="entry name" value="Cysteine-rich receptor-like protein kinase 28"/>
    <property type="match status" value="1"/>
</dbReference>
<feature type="domain" description="Gnk2-homologous" evidence="19">
    <location>
        <begin position="518"/>
        <end position="623"/>
    </location>
</feature>
<keyword evidence="12 17" id="KW-0472">Membrane</keyword>
<feature type="domain" description="Protein kinase" evidence="18">
    <location>
        <begin position="138"/>
        <end position="513"/>
    </location>
</feature>
<feature type="transmembrane region" description="Helical" evidence="17">
    <location>
        <begin position="108"/>
        <end position="132"/>
    </location>
</feature>
<protein>
    <recommendedName>
        <fullName evidence="22">Cysteine-rich receptor-like protein kinase 10</fullName>
    </recommendedName>
</protein>
<dbReference type="CDD" id="cd23509">
    <property type="entry name" value="Gnk2-like"/>
    <property type="match status" value="2"/>
</dbReference>
<evidence type="ECO:0000256" key="13">
    <source>
        <dbReference type="ARBA" id="ARBA00023170"/>
    </source>
</evidence>
<evidence type="ECO:0000256" key="8">
    <source>
        <dbReference type="ARBA" id="ARBA00022741"/>
    </source>
</evidence>
<evidence type="ECO:0000256" key="12">
    <source>
        <dbReference type="ARBA" id="ARBA00023136"/>
    </source>
</evidence>
<evidence type="ECO:0008006" key="22">
    <source>
        <dbReference type="Google" id="ProtNLM"/>
    </source>
</evidence>
<keyword evidence="2" id="KW-0723">Serine/threonine-protein kinase</keyword>
<dbReference type="PROSITE" id="PS00107">
    <property type="entry name" value="PROTEIN_KINASE_ATP"/>
    <property type="match status" value="1"/>
</dbReference>
<dbReference type="PANTHER" id="PTHR27002:SF1040">
    <property type="entry name" value="OS07G0538400 PROTEIN"/>
    <property type="match status" value="1"/>
</dbReference>
<evidence type="ECO:0000256" key="1">
    <source>
        <dbReference type="ARBA" id="ARBA00004167"/>
    </source>
</evidence>
<dbReference type="InterPro" id="IPR017441">
    <property type="entry name" value="Protein_kinase_ATP_BS"/>
</dbReference>
<keyword evidence="4" id="KW-0808">Transferase</keyword>
<dbReference type="SMART" id="SM00220">
    <property type="entry name" value="S_TKc"/>
    <property type="match status" value="2"/>
</dbReference>
<feature type="compositionally biased region" description="Polar residues" evidence="16">
    <location>
        <begin position="640"/>
        <end position="653"/>
    </location>
</feature>
<evidence type="ECO:0000256" key="11">
    <source>
        <dbReference type="ARBA" id="ARBA00022989"/>
    </source>
</evidence>
<dbReference type="InterPro" id="IPR001245">
    <property type="entry name" value="Ser-Thr/Tyr_kinase_cat_dom"/>
</dbReference>
<dbReference type="PANTHER" id="PTHR27002">
    <property type="entry name" value="RECEPTOR-LIKE SERINE/THREONINE-PROTEIN KINASE SD1-8"/>
    <property type="match status" value="1"/>
</dbReference>
<evidence type="ECO:0000259" key="19">
    <source>
        <dbReference type="PROSITE" id="PS51473"/>
    </source>
</evidence>
<accession>A0AAV2GAW7</accession>
<feature type="transmembrane region" description="Helical" evidence="17">
    <location>
        <begin position="662"/>
        <end position="688"/>
    </location>
</feature>
<evidence type="ECO:0000256" key="17">
    <source>
        <dbReference type="SAM" id="Phobius"/>
    </source>
</evidence>
<evidence type="ECO:0000313" key="20">
    <source>
        <dbReference type="EMBL" id="CAL1406885.1"/>
    </source>
</evidence>
<evidence type="ECO:0000256" key="4">
    <source>
        <dbReference type="ARBA" id="ARBA00022679"/>
    </source>
</evidence>
<gene>
    <name evidence="20" type="ORF">LTRI10_LOCUS46581</name>
</gene>
<name>A0AAV2GAW7_9ROSI</name>
<dbReference type="Pfam" id="PF07714">
    <property type="entry name" value="PK_Tyr_Ser-Thr"/>
    <property type="match status" value="3"/>
</dbReference>
<evidence type="ECO:0000259" key="18">
    <source>
        <dbReference type="PROSITE" id="PS50011"/>
    </source>
</evidence>
<evidence type="ECO:0000256" key="6">
    <source>
        <dbReference type="ARBA" id="ARBA00022729"/>
    </source>
</evidence>
<dbReference type="GO" id="GO:0004674">
    <property type="term" value="F:protein serine/threonine kinase activity"/>
    <property type="evidence" value="ECO:0007669"/>
    <property type="project" value="UniProtKB-KW"/>
</dbReference>
<evidence type="ECO:0000256" key="15">
    <source>
        <dbReference type="PROSITE-ProRule" id="PRU10141"/>
    </source>
</evidence>
<evidence type="ECO:0000256" key="5">
    <source>
        <dbReference type="ARBA" id="ARBA00022692"/>
    </source>
</evidence>
<dbReference type="FunFam" id="3.30.200.20:FF:000217">
    <property type="entry name" value="probable LRR receptor-like serine/threonine-protein kinase At1g53430"/>
    <property type="match status" value="1"/>
</dbReference>
<dbReference type="AlphaFoldDB" id="A0AAV2GAW7"/>
<feature type="domain" description="Gnk2-homologous" evidence="19">
    <location>
        <begin position="410"/>
        <end position="512"/>
    </location>
</feature>